<gene>
    <name evidence="10" type="ORF">BCV70DRAFT_97266</name>
</gene>
<evidence type="ECO:0000256" key="5">
    <source>
        <dbReference type="ARBA" id="ARBA00023002"/>
    </source>
</evidence>
<feature type="active site" description="Proton acceptor" evidence="6">
    <location>
        <position position="589"/>
    </location>
</feature>
<dbReference type="EMBL" id="KZ819192">
    <property type="protein sequence ID" value="PWZ00540.1"/>
    <property type="molecule type" value="Genomic_DNA"/>
</dbReference>
<evidence type="ECO:0000259" key="9">
    <source>
        <dbReference type="PROSITE" id="PS00623"/>
    </source>
</evidence>
<feature type="binding site" evidence="7">
    <location>
        <position position="100"/>
    </location>
    <ligand>
        <name>FAD</name>
        <dbReference type="ChEBI" id="CHEBI:57692"/>
    </ligand>
</feature>
<keyword evidence="4 7" id="KW-0274">FAD</keyword>
<dbReference type="GO" id="GO:0050660">
    <property type="term" value="F:flavin adenine dinucleotide binding"/>
    <property type="evidence" value="ECO:0007669"/>
    <property type="project" value="InterPro"/>
</dbReference>
<evidence type="ECO:0000256" key="1">
    <source>
        <dbReference type="ARBA" id="ARBA00001974"/>
    </source>
</evidence>
<dbReference type="SUPFAM" id="SSF51905">
    <property type="entry name" value="FAD/NAD(P)-binding domain"/>
    <property type="match status" value="1"/>
</dbReference>
<feature type="domain" description="Glucose-methanol-choline oxidoreductase N-terminal" evidence="9">
    <location>
        <begin position="98"/>
        <end position="121"/>
    </location>
</feature>
<dbReference type="Pfam" id="PF05199">
    <property type="entry name" value="GMC_oxred_C"/>
    <property type="match status" value="1"/>
</dbReference>
<dbReference type="STRING" id="1882483.A0A317XRN2"/>
<accession>A0A317XRN2</accession>
<dbReference type="Pfam" id="PF00732">
    <property type="entry name" value="GMC_oxred_N"/>
    <property type="match status" value="1"/>
</dbReference>
<name>A0A317XRN2_9BASI</name>
<evidence type="ECO:0000256" key="7">
    <source>
        <dbReference type="PIRSR" id="PIRSR000137-2"/>
    </source>
</evidence>
<dbReference type="PANTHER" id="PTHR11552">
    <property type="entry name" value="GLUCOSE-METHANOL-CHOLINE GMC OXIDOREDUCTASE"/>
    <property type="match status" value="1"/>
</dbReference>
<keyword evidence="5" id="KW-0560">Oxidoreductase</keyword>
<protein>
    <submittedName>
        <fullName evidence="10">Alcohol oxidase</fullName>
    </submittedName>
</protein>
<dbReference type="AlphaFoldDB" id="A0A317XRN2"/>
<dbReference type="OrthoDB" id="269227at2759"/>
<evidence type="ECO:0000313" key="10">
    <source>
        <dbReference type="EMBL" id="PWZ00540.1"/>
    </source>
</evidence>
<dbReference type="InterPro" id="IPR000172">
    <property type="entry name" value="GMC_OxRdtase_N"/>
</dbReference>
<organism evidence="10 11">
    <name type="scientific">Testicularia cyperi</name>
    <dbReference type="NCBI Taxonomy" id="1882483"/>
    <lineage>
        <taxon>Eukaryota</taxon>
        <taxon>Fungi</taxon>
        <taxon>Dikarya</taxon>
        <taxon>Basidiomycota</taxon>
        <taxon>Ustilaginomycotina</taxon>
        <taxon>Ustilaginomycetes</taxon>
        <taxon>Ustilaginales</taxon>
        <taxon>Anthracoideaceae</taxon>
        <taxon>Testicularia</taxon>
    </lineage>
</organism>
<evidence type="ECO:0000313" key="11">
    <source>
        <dbReference type="Proteomes" id="UP000246740"/>
    </source>
</evidence>
<dbReference type="GO" id="GO:0016614">
    <property type="term" value="F:oxidoreductase activity, acting on CH-OH group of donors"/>
    <property type="evidence" value="ECO:0007669"/>
    <property type="project" value="InterPro"/>
</dbReference>
<comment type="similarity">
    <text evidence="2 8">Belongs to the GMC oxidoreductase family.</text>
</comment>
<dbReference type="InParanoid" id="A0A317XRN2"/>
<dbReference type="SUPFAM" id="SSF54373">
    <property type="entry name" value="FAD-linked reductases, C-terminal domain"/>
    <property type="match status" value="1"/>
</dbReference>
<reference evidence="10 11" key="1">
    <citation type="journal article" date="2018" name="Mol. Biol. Evol.">
        <title>Broad Genomic Sampling Reveals a Smut Pathogenic Ancestry of the Fungal Clade Ustilaginomycotina.</title>
        <authorList>
            <person name="Kijpornyongpan T."/>
            <person name="Mondo S.J."/>
            <person name="Barry K."/>
            <person name="Sandor L."/>
            <person name="Lee J."/>
            <person name="Lipzen A."/>
            <person name="Pangilinan J."/>
            <person name="LaButti K."/>
            <person name="Hainaut M."/>
            <person name="Henrissat B."/>
            <person name="Grigoriev I.V."/>
            <person name="Spatafora J.W."/>
            <person name="Aime M.C."/>
        </authorList>
    </citation>
    <scope>NUCLEOTIDE SEQUENCE [LARGE SCALE GENOMIC DNA]</scope>
    <source>
        <strain evidence="10 11">MCA 3645</strain>
    </source>
</reference>
<evidence type="ECO:0000256" key="4">
    <source>
        <dbReference type="ARBA" id="ARBA00022827"/>
    </source>
</evidence>
<feature type="active site" description="Proton donor" evidence="6">
    <location>
        <position position="546"/>
    </location>
</feature>
<dbReference type="PANTHER" id="PTHR11552:SF201">
    <property type="entry name" value="GLUCOSE-METHANOL-CHOLINE OXIDOREDUCTASE N-TERMINAL DOMAIN-CONTAINING PROTEIN"/>
    <property type="match status" value="1"/>
</dbReference>
<keyword evidence="11" id="KW-1185">Reference proteome</keyword>
<dbReference type="Gene3D" id="3.50.50.60">
    <property type="entry name" value="FAD/NAD(P)-binding domain"/>
    <property type="match status" value="1"/>
</dbReference>
<evidence type="ECO:0000256" key="3">
    <source>
        <dbReference type="ARBA" id="ARBA00022630"/>
    </source>
</evidence>
<evidence type="ECO:0000256" key="2">
    <source>
        <dbReference type="ARBA" id="ARBA00010790"/>
    </source>
</evidence>
<dbReference type="Proteomes" id="UP000246740">
    <property type="component" value="Unassembled WGS sequence"/>
</dbReference>
<feature type="binding site" evidence="7">
    <location>
        <begin position="108"/>
        <end position="111"/>
    </location>
    <ligand>
        <name>FAD</name>
        <dbReference type="ChEBI" id="CHEBI:57692"/>
    </ligand>
</feature>
<evidence type="ECO:0000256" key="6">
    <source>
        <dbReference type="PIRSR" id="PIRSR000137-1"/>
    </source>
</evidence>
<dbReference type="InterPro" id="IPR036188">
    <property type="entry name" value="FAD/NAD-bd_sf"/>
</dbReference>
<proteinExistence type="inferred from homology"/>
<dbReference type="Gene3D" id="3.30.560.10">
    <property type="entry name" value="Glucose Oxidase, domain 3"/>
    <property type="match status" value="1"/>
</dbReference>
<sequence length="613" mass="66987">MTIETPSTKTGVEVQDFTEFDYVVVGGGTAGLTVAARLSEDPKVTVGVIEAGLWRPEDPKINYPAFIGQTLMNPDYDWCLETEPQADSNGRKYIWPRGKVLGGSSALNFLVWQRGYKGEYDDIGKLGNKGWSWEDFASYCRKSCYTEMPSSELQKANLAVCDESVHGKNGPVQTSFSAWYTEAQKSWFDALKDLGLSNAIDGLNGDNSGFWASPATLCAKKKVRSYSASAYYAPNADRPNLKVLTGALARKVIFDDAAKSTNGDLVAKGVEFSVGGTVSSVKARKEVVLSCGTVHSASLLELSGIGRAEVLKAAGVEQKLELDVGENVQEHLYCTSSFKLKPGFITWDKMRQDDFAKAAMEQYHGDGEDRGIIASAFSGFAYVPLKQYLSAEEIAQIKDDVNKVDWSKYSKGVQEGVKMQLARMDDENCPFMEYIFAPGFFATASPPADGQEYYSILSALMQPFSRGTIHISSSDPTVAPKIDPKYFSVDADLQVLSKAVKYCNEMVSHDALKSITVGRQDPDPEKYSSEDDFREFTKDQSVTEYHPIGSCSMMPREKGGVVNERLKVHGTANLRVADASIIPLHVSSHIVSAVYAVGEKAADMIREDAAASA</sequence>
<dbReference type="InterPro" id="IPR007867">
    <property type="entry name" value="GMC_OxRtase_C"/>
</dbReference>
<dbReference type="PIRSF" id="PIRSF000137">
    <property type="entry name" value="Alcohol_oxidase"/>
    <property type="match status" value="1"/>
</dbReference>
<dbReference type="PROSITE" id="PS00623">
    <property type="entry name" value="GMC_OXRED_1"/>
    <property type="match status" value="1"/>
</dbReference>
<comment type="cofactor">
    <cofactor evidence="1 7">
        <name>FAD</name>
        <dbReference type="ChEBI" id="CHEBI:57692"/>
    </cofactor>
</comment>
<evidence type="ECO:0000256" key="8">
    <source>
        <dbReference type="RuleBase" id="RU003968"/>
    </source>
</evidence>
<keyword evidence="3 8" id="KW-0285">Flavoprotein</keyword>
<dbReference type="InterPro" id="IPR012132">
    <property type="entry name" value="GMC_OxRdtase"/>
</dbReference>